<keyword evidence="7" id="KW-1185">Reference proteome</keyword>
<dbReference type="Gene3D" id="1.20.120.530">
    <property type="entry name" value="GntR ligand-binding domain-like"/>
    <property type="match status" value="1"/>
</dbReference>
<dbReference type="PANTHER" id="PTHR43537">
    <property type="entry name" value="TRANSCRIPTIONAL REGULATOR, GNTR FAMILY"/>
    <property type="match status" value="1"/>
</dbReference>
<dbReference type="AlphaFoldDB" id="A0A4Q7TVB8"/>
<dbReference type="SMART" id="SM00895">
    <property type="entry name" value="FCD"/>
    <property type="match status" value="1"/>
</dbReference>
<dbReference type="PROSITE" id="PS50949">
    <property type="entry name" value="HTH_GNTR"/>
    <property type="match status" value="1"/>
</dbReference>
<dbReference type="PANTHER" id="PTHR43537:SF47">
    <property type="entry name" value="REGULATORY PROTEIN GNTR HTH"/>
    <property type="match status" value="1"/>
</dbReference>
<dbReference type="PRINTS" id="PR00035">
    <property type="entry name" value="HTHGNTR"/>
</dbReference>
<name>A0A4Q7TVB8_9MICO</name>
<dbReference type="Gene3D" id="1.10.10.10">
    <property type="entry name" value="Winged helix-like DNA-binding domain superfamily/Winged helix DNA-binding domain"/>
    <property type="match status" value="1"/>
</dbReference>
<accession>A0A4Q7TVB8</accession>
<dbReference type="CDD" id="cd07377">
    <property type="entry name" value="WHTH_GntR"/>
    <property type="match status" value="1"/>
</dbReference>
<feature type="domain" description="HTH gntR-type" evidence="5">
    <location>
        <begin position="8"/>
        <end position="76"/>
    </location>
</feature>
<dbReference type="SUPFAM" id="SSF48008">
    <property type="entry name" value="GntR ligand-binding domain-like"/>
    <property type="match status" value="1"/>
</dbReference>
<organism evidence="6 7">
    <name type="scientific">Leucobacter luti</name>
    <dbReference type="NCBI Taxonomy" id="340320"/>
    <lineage>
        <taxon>Bacteria</taxon>
        <taxon>Bacillati</taxon>
        <taxon>Actinomycetota</taxon>
        <taxon>Actinomycetes</taxon>
        <taxon>Micrococcales</taxon>
        <taxon>Microbacteriaceae</taxon>
        <taxon>Leucobacter</taxon>
    </lineage>
</organism>
<dbReference type="RefSeq" id="WP_130454437.1">
    <property type="nucleotide sequence ID" value="NZ_QYAG01000001.1"/>
</dbReference>
<keyword evidence="2" id="KW-0238">DNA-binding</keyword>
<reference evidence="6 7" key="1">
    <citation type="journal article" date="2015" name="Stand. Genomic Sci.">
        <title>Genomic Encyclopedia of Bacterial and Archaeal Type Strains, Phase III: the genomes of soil and plant-associated and newly described type strains.</title>
        <authorList>
            <person name="Whitman W.B."/>
            <person name="Woyke T."/>
            <person name="Klenk H.P."/>
            <person name="Zhou Y."/>
            <person name="Lilburn T.G."/>
            <person name="Beck B.J."/>
            <person name="De Vos P."/>
            <person name="Vandamme P."/>
            <person name="Eisen J.A."/>
            <person name="Garrity G."/>
            <person name="Hugenholtz P."/>
            <person name="Kyrpides N.C."/>
        </authorList>
    </citation>
    <scope>NUCLEOTIDE SEQUENCE [LARGE SCALE GENOMIC DNA]</scope>
    <source>
        <strain evidence="6 7">RF6</strain>
    </source>
</reference>
<evidence type="ECO:0000256" key="2">
    <source>
        <dbReference type="ARBA" id="ARBA00023125"/>
    </source>
</evidence>
<gene>
    <name evidence="6" type="ORF">EV139_2290</name>
</gene>
<protein>
    <submittedName>
        <fullName evidence="6">GntR family transcriptional regulator</fullName>
    </submittedName>
</protein>
<dbReference type="Pfam" id="PF07729">
    <property type="entry name" value="FCD"/>
    <property type="match status" value="1"/>
</dbReference>
<dbReference type="InterPro" id="IPR008920">
    <property type="entry name" value="TF_FadR/GntR_C"/>
</dbReference>
<dbReference type="InterPro" id="IPR036388">
    <property type="entry name" value="WH-like_DNA-bd_sf"/>
</dbReference>
<dbReference type="OrthoDB" id="3575876at2"/>
<evidence type="ECO:0000256" key="4">
    <source>
        <dbReference type="SAM" id="MobiDB-lite"/>
    </source>
</evidence>
<evidence type="ECO:0000259" key="5">
    <source>
        <dbReference type="PROSITE" id="PS50949"/>
    </source>
</evidence>
<keyword evidence="3" id="KW-0804">Transcription</keyword>
<dbReference type="GO" id="GO:0003677">
    <property type="term" value="F:DNA binding"/>
    <property type="evidence" value="ECO:0007669"/>
    <property type="project" value="UniProtKB-KW"/>
</dbReference>
<dbReference type="SMART" id="SM00345">
    <property type="entry name" value="HTH_GNTR"/>
    <property type="match status" value="1"/>
</dbReference>
<feature type="region of interest" description="Disordered" evidence="4">
    <location>
        <begin position="247"/>
        <end position="274"/>
    </location>
</feature>
<dbReference type="GO" id="GO:0003700">
    <property type="term" value="F:DNA-binding transcription factor activity"/>
    <property type="evidence" value="ECO:0007669"/>
    <property type="project" value="InterPro"/>
</dbReference>
<evidence type="ECO:0000313" key="7">
    <source>
        <dbReference type="Proteomes" id="UP000291832"/>
    </source>
</evidence>
<dbReference type="EMBL" id="SHKI01000005">
    <property type="protein sequence ID" value="RZT64865.1"/>
    <property type="molecule type" value="Genomic_DNA"/>
</dbReference>
<dbReference type="Proteomes" id="UP000291832">
    <property type="component" value="Unassembled WGS sequence"/>
</dbReference>
<proteinExistence type="predicted"/>
<dbReference type="InterPro" id="IPR000524">
    <property type="entry name" value="Tscrpt_reg_HTH_GntR"/>
</dbReference>
<dbReference type="SUPFAM" id="SSF46785">
    <property type="entry name" value="Winged helix' DNA-binding domain"/>
    <property type="match status" value="1"/>
</dbReference>
<evidence type="ECO:0000256" key="1">
    <source>
        <dbReference type="ARBA" id="ARBA00023015"/>
    </source>
</evidence>
<keyword evidence="1" id="KW-0805">Transcription regulation</keyword>
<feature type="compositionally biased region" description="Low complexity" evidence="4">
    <location>
        <begin position="261"/>
        <end position="274"/>
    </location>
</feature>
<dbReference type="InterPro" id="IPR036390">
    <property type="entry name" value="WH_DNA-bd_sf"/>
</dbReference>
<evidence type="ECO:0000256" key="3">
    <source>
        <dbReference type="ARBA" id="ARBA00023163"/>
    </source>
</evidence>
<sequence>MTTTTRGSHKARATLDFLRDKISSNEWPVGELIPREPELMELIGVGKSTVREAVRSLAAFGMLETVPGVGTFVRARTPVSTLLSEFLADHDLEEVLVYRRSLEIEAAQHAAVHRSAEQLEQLRAAVARAQTAAPGQVDSCDHSTNPGSFHLLVVEASGSKLLLDLYRGVMGVLQRAATEGRVILGTTLETMHLDHGAVLDAIAARDVRSAAHSMALHVDRDLGLRTDMLDFANQTERAASLIGAGYDPGDPGAELPEDDAAVAAPEAPAAAERV</sequence>
<dbReference type="InterPro" id="IPR011711">
    <property type="entry name" value="GntR_C"/>
</dbReference>
<dbReference type="Pfam" id="PF00392">
    <property type="entry name" value="GntR"/>
    <property type="match status" value="1"/>
</dbReference>
<evidence type="ECO:0000313" key="6">
    <source>
        <dbReference type="EMBL" id="RZT64865.1"/>
    </source>
</evidence>
<comment type="caution">
    <text evidence="6">The sequence shown here is derived from an EMBL/GenBank/DDBJ whole genome shotgun (WGS) entry which is preliminary data.</text>
</comment>